<evidence type="ECO:0000256" key="1">
    <source>
        <dbReference type="ARBA" id="ARBA00013160"/>
    </source>
</evidence>
<comment type="catalytic activity">
    <reaction evidence="8 9">
        <text>tRNA(Tyr) + L-tyrosine + ATP = L-tyrosyl-tRNA(Tyr) + AMP + diphosphate + H(+)</text>
        <dbReference type="Rhea" id="RHEA:10220"/>
        <dbReference type="Rhea" id="RHEA-COMP:9706"/>
        <dbReference type="Rhea" id="RHEA-COMP:9707"/>
        <dbReference type="ChEBI" id="CHEBI:15378"/>
        <dbReference type="ChEBI" id="CHEBI:30616"/>
        <dbReference type="ChEBI" id="CHEBI:33019"/>
        <dbReference type="ChEBI" id="CHEBI:58315"/>
        <dbReference type="ChEBI" id="CHEBI:78442"/>
        <dbReference type="ChEBI" id="CHEBI:78536"/>
        <dbReference type="ChEBI" id="CHEBI:456215"/>
        <dbReference type="EC" id="6.1.1.1"/>
    </reaction>
</comment>
<dbReference type="EC" id="6.1.1.1" evidence="1 9"/>
<comment type="similarity">
    <text evidence="9">Belongs to the class-I aminoacyl-tRNA synthetase family.</text>
</comment>
<dbReference type="AlphaFoldDB" id="A0A3N4LFD4"/>
<evidence type="ECO:0000256" key="3">
    <source>
        <dbReference type="ARBA" id="ARBA00022741"/>
    </source>
</evidence>
<dbReference type="EMBL" id="ML121558">
    <property type="protein sequence ID" value="RPB21590.1"/>
    <property type="molecule type" value="Genomic_DNA"/>
</dbReference>
<evidence type="ECO:0000256" key="6">
    <source>
        <dbReference type="ARBA" id="ARBA00023146"/>
    </source>
</evidence>
<accession>A0A3N4LFD4</accession>
<gene>
    <name evidence="11" type="ORF">L211DRAFT_862918</name>
</gene>
<dbReference type="GO" id="GO:0005829">
    <property type="term" value="C:cytosol"/>
    <property type="evidence" value="ECO:0007669"/>
    <property type="project" value="TreeGrafter"/>
</dbReference>
<dbReference type="Gene3D" id="3.40.50.620">
    <property type="entry name" value="HUPs"/>
    <property type="match status" value="1"/>
</dbReference>
<feature type="compositionally biased region" description="Low complexity" evidence="10">
    <location>
        <begin position="35"/>
        <end position="46"/>
    </location>
</feature>
<protein>
    <recommendedName>
        <fullName evidence="1 9">Tyrosine--tRNA ligase</fullName>
        <ecNumber evidence="1 9">6.1.1.1</ecNumber>
    </recommendedName>
    <alternativeName>
        <fullName evidence="7 9">Tyrosyl-tRNA synthetase</fullName>
    </alternativeName>
</protein>
<reference evidence="11 12" key="1">
    <citation type="journal article" date="2018" name="Nat. Ecol. Evol.">
        <title>Pezizomycetes genomes reveal the molecular basis of ectomycorrhizal truffle lifestyle.</title>
        <authorList>
            <person name="Murat C."/>
            <person name="Payen T."/>
            <person name="Noel B."/>
            <person name="Kuo A."/>
            <person name="Morin E."/>
            <person name="Chen J."/>
            <person name="Kohler A."/>
            <person name="Krizsan K."/>
            <person name="Balestrini R."/>
            <person name="Da Silva C."/>
            <person name="Montanini B."/>
            <person name="Hainaut M."/>
            <person name="Levati E."/>
            <person name="Barry K.W."/>
            <person name="Belfiori B."/>
            <person name="Cichocki N."/>
            <person name="Clum A."/>
            <person name="Dockter R.B."/>
            <person name="Fauchery L."/>
            <person name="Guy J."/>
            <person name="Iotti M."/>
            <person name="Le Tacon F."/>
            <person name="Lindquist E.A."/>
            <person name="Lipzen A."/>
            <person name="Malagnac F."/>
            <person name="Mello A."/>
            <person name="Molinier V."/>
            <person name="Miyauchi S."/>
            <person name="Poulain J."/>
            <person name="Riccioni C."/>
            <person name="Rubini A."/>
            <person name="Sitrit Y."/>
            <person name="Splivallo R."/>
            <person name="Traeger S."/>
            <person name="Wang M."/>
            <person name="Zifcakova L."/>
            <person name="Wipf D."/>
            <person name="Zambonelli A."/>
            <person name="Paolocci F."/>
            <person name="Nowrousian M."/>
            <person name="Ottonello S."/>
            <person name="Baldrian P."/>
            <person name="Spatafora J.W."/>
            <person name="Henrissat B."/>
            <person name="Nagy L.G."/>
            <person name="Aury J.M."/>
            <person name="Wincker P."/>
            <person name="Grigoriev I.V."/>
            <person name="Bonfante P."/>
            <person name="Martin F.M."/>
        </authorList>
    </citation>
    <scope>NUCLEOTIDE SEQUENCE [LARGE SCALE GENOMIC DNA]</scope>
    <source>
        <strain evidence="11 12">ATCC MYA-4762</strain>
    </source>
</reference>
<dbReference type="GO" id="GO:0003723">
    <property type="term" value="F:RNA binding"/>
    <property type="evidence" value="ECO:0007669"/>
    <property type="project" value="InterPro"/>
</dbReference>
<dbReference type="GO" id="GO:0006437">
    <property type="term" value="P:tyrosyl-tRNA aminoacylation"/>
    <property type="evidence" value="ECO:0007669"/>
    <property type="project" value="InterPro"/>
</dbReference>
<name>A0A3N4LFD4_9PEZI</name>
<evidence type="ECO:0000256" key="2">
    <source>
        <dbReference type="ARBA" id="ARBA00022598"/>
    </source>
</evidence>
<dbReference type="OrthoDB" id="337870at2759"/>
<evidence type="ECO:0000256" key="8">
    <source>
        <dbReference type="ARBA" id="ARBA00048248"/>
    </source>
</evidence>
<dbReference type="InterPro" id="IPR024088">
    <property type="entry name" value="Tyr-tRNA-ligase_bac-type"/>
</dbReference>
<dbReference type="Gene3D" id="1.10.240.10">
    <property type="entry name" value="Tyrosyl-Transfer RNA Synthetase"/>
    <property type="match status" value="1"/>
</dbReference>
<dbReference type="SUPFAM" id="SSF52374">
    <property type="entry name" value="Nucleotidylyl transferase"/>
    <property type="match status" value="1"/>
</dbReference>
<dbReference type="NCBIfam" id="TIGR00234">
    <property type="entry name" value="tyrS"/>
    <property type="match status" value="1"/>
</dbReference>
<keyword evidence="2 9" id="KW-0436">Ligase</keyword>
<dbReference type="Gene3D" id="3.10.290.10">
    <property type="entry name" value="RNA-binding S4 domain"/>
    <property type="match status" value="1"/>
</dbReference>
<dbReference type="InterPro" id="IPR002307">
    <property type="entry name" value="Tyr-tRNA-ligase"/>
</dbReference>
<dbReference type="STRING" id="1051890.A0A3N4LFD4"/>
<dbReference type="InParanoid" id="A0A3N4LFD4"/>
<dbReference type="InterPro" id="IPR014729">
    <property type="entry name" value="Rossmann-like_a/b/a_fold"/>
</dbReference>
<dbReference type="GO" id="GO:0005739">
    <property type="term" value="C:mitochondrion"/>
    <property type="evidence" value="ECO:0007669"/>
    <property type="project" value="TreeGrafter"/>
</dbReference>
<keyword evidence="3 9" id="KW-0547">Nucleotide-binding</keyword>
<evidence type="ECO:0000313" key="12">
    <source>
        <dbReference type="Proteomes" id="UP000267821"/>
    </source>
</evidence>
<dbReference type="Proteomes" id="UP000267821">
    <property type="component" value="Unassembled WGS sequence"/>
</dbReference>
<evidence type="ECO:0000256" key="10">
    <source>
        <dbReference type="SAM" id="MobiDB-lite"/>
    </source>
</evidence>
<keyword evidence="4 9" id="KW-0067">ATP-binding</keyword>
<dbReference type="GO" id="GO:0004831">
    <property type="term" value="F:tyrosine-tRNA ligase activity"/>
    <property type="evidence" value="ECO:0007669"/>
    <property type="project" value="UniProtKB-EC"/>
</dbReference>
<proteinExistence type="inferred from homology"/>
<dbReference type="InterPro" id="IPR036986">
    <property type="entry name" value="S4_RNA-bd_sf"/>
</dbReference>
<feature type="region of interest" description="Disordered" evidence="10">
    <location>
        <begin position="35"/>
        <end position="54"/>
    </location>
</feature>
<dbReference type="PRINTS" id="PR01040">
    <property type="entry name" value="TRNASYNTHTYR"/>
</dbReference>
<evidence type="ECO:0000256" key="4">
    <source>
        <dbReference type="ARBA" id="ARBA00022840"/>
    </source>
</evidence>
<dbReference type="Pfam" id="PF00579">
    <property type="entry name" value="tRNA-synt_1b"/>
    <property type="match status" value="1"/>
</dbReference>
<dbReference type="GO" id="GO:0005524">
    <property type="term" value="F:ATP binding"/>
    <property type="evidence" value="ECO:0007669"/>
    <property type="project" value="UniProtKB-KW"/>
</dbReference>
<keyword evidence="12" id="KW-1185">Reference proteome</keyword>
<dbReference type="PANTHER" id="PTHR11766:SF0">
    <property type="entry name" value="TYROSINE--TRNA LIGASE, MITOCHONDRIAL"/>
    <property type="match status" value="1"/>
</dbReference>
<evidence type="ECO:0000313" key="11">
    <source>
        <dbReference type="EMBL" id="RPB21590.1"/>
    </source>
</evidence>
<evidence type="ECO:0000256" key="5">
    <source>
        <dbReference type="ARBA" id="ARBA00022917"/>
    </source>
</evidence>
<evidence type="ECO:0000256" key="7">
    <source>
        <dbReference type="ARBA" id="ARBA00033323"/>
    </source>
</evidence>
<dbReference type="PROSITE" id="PS00178">
    <property type="entry name" value="AA_TRNA_LIGASE_I"/>
    <property type="match status" value="1"/>
</dbReference>
<dbReference type="FunCoup" id="A0A3N4LFD4">
    <property type="interactions" value="683"/>
</dbReference>
<organism evidence="11 12">
    <name type="scientific">Terfezia boudieri ATCC MYA-4762</name>
    <dbReference type="NCBI Taxonomy" id="1051890"/>
    <lineage>
        <taxon>Eukaryota</taxon>
        <taxon>Fungi</taxon>
        <taxon>Dikarya</taxon>
        <taxon>Ascomycota</taxon>
        <taxon>Pezizomycotina</taxon>
        <taxon>Pezizomycetes</taxon>
        <taxon>Pezizales</taxon>
        <taxon>Pezizaceae</taxon>
        <taxon>Terfezia</taxon>
    </lineage>
</organism>
<feature type="compositionally biased region" description="Low complexity" evidence="10">
    <location>
        <begin position="287"/>
        <end position="298"/>
    </location>
</feature>
<dbReference type="PANTHER" id="PTHR11766">
    <property type="entry name" value="TYROSYL-TRNA SYNTHETASE"/>
    <property type="match status" value="1"/>
</dbReference>
<keyword evidence="5 9" id="KW-0648">Protein biosynthesis</keyword>
<evidence type="ECO:0000256" key="9">
    <source>
        <dbReference type="RuleBase" id="RU361234"/>
    </source>
</evidence>
<keyword evidence="6 9" id="KW-0030">Aminoacyl-tRNA synthetase</keyword>
<sequence length="515" mass="55739">MLRAFRTLPVLPPVTSRRFLRSAAFLRTNDLNSTSAATADSSVSPAENGGGARSLLGHLKERGLVESVTGLPGSFDHFLRSNKTTVYAGVDPTAPSLHVGHLLPLMNLLHFYLDGHTSIALVGKATATVGDPSGRTTERSKSALSTTLTNTSSLISQLTTFFTRAESYAISRGYSKSSFGTHIIRTNGEWLDNLSLVEFLSGVGRVVRVNQMLSRQSVKSRMASEKGISFAEFTYQLLQSYDFWWLWREEGCRVQIGGNDQYGNITAGIDLISRLSSPEFAPPPTESSPSPTTTPDLAYGLTTPLLTTPTGSKLGKSTNASIWLSSALTSPFSLHQYFLRLPDSLLPQLLPALTLLPLHNINEILVEHEQNPETRRAQRVLADEVVTLVHGEKERQRCGVMGEVLFPSAEEGEGEGEGEGEAAVGKEYSADQIIDAFTGDSRMVTLSRSEVLGELVTKVAALAGAVRTRSEGEQLVKQGGLVERGERVKEEWLVGGRVLLVRVGKGGVCVVRVGE</sequence>
<dbReference type="InterPro" id="IPR002305">
    <property type="entry name" value="aa-tRNA-synth_Ic"/>
</dbReference>
<feature type="region of interest" description="Disordered" evidence="10">
    <location>
        <begin position="279"/>
        <end position="298"/>
    </location>
</feature>
<dbReference type="InterPro" id="IPR001412">
    <property type="entry name" value="aa-tRNA-synth_I_CS"/>
</dbReference>